<dbReference type="RefSeq" id="XP_073793444.1">
    <property type="nucleotide sequence ID" value="XM_073937343.1"/>
</dbReference>
<organism evidence="1 2">
    <name type="scientific">Danio rerio</name>
    <name type="common">Zebrafish</name>
    <name type="synonym">Brachydanio rerio</name>
    <dbReference type="NCBI Taxonomy" id="7955"/>
    <lineage>
        <taxon>Eukaryota</taxon>
        <taxon>Metazoa</taxon>
        <taxon>Chordata</taxon>
        <taxon>Craniata</taxon>
        <taxon>Vertebrata</taxon>
        <taxon>Euteleostomi</taxon>
        <taxon>Actinopterygii</taxon>
        <taxon>Neopterygii</taxon>
        <taxon>Teleostei</taxon>
        <taxon>Ostariophysi</taxon>
        <taxon>Cypriniformes</taxon>
        <taxon>Danionidae</taxon>
        <taxon>Danioninae</taxon>
        <taxon>Danio</taxon>
    </lineage>
</organism>
<dbReference type="Proteomes" id="UP000000437">
    <property type="component" value="Chromosome 22"/>
</dbReference>
<name>A0AC58IGT7_DANRE</name>
<protein>
    <submittedName>
        <fullName evidence="2">Uncharacterized protein si:dkey-182g1.6</fullName>
    </submittedName>
</protein>
<accession>A0AC58IGT7</accession>
<keyword evidence="1" id="KW-1185">Reference proteome</keyword>
<gene>
    <name evidence="2" type="primary">si:dkey-182g1.6</name>
</gene>
<evidence type="ECO:0000313" key="2">
    <source>
        <dbReference type="RefSeq" id="XP_073793444.1"/>
    </source>
</evidence>
<evidence type="ECO:0000313" key="1">
    <source>
        <dbReference type="Proteomes" id="UP000000437"/>
    </source>
</evidence>
<reference evidence="2" key="1">
    <citation type="submission" date="2025-08" db="UniProtKB">
        <authorList>
            <consortium name="RefSeq"/>
        </authorList>
    </citation>
    <scope>IDENTIFICATION</scope>
    <source>
        <strain evidence="2">Tuebingen</strain>
        <tissue evidence="2">Fibroblasts and whole tissue</tissue>
    </source>
</reference>
<sequence length="267" mass="29906">MTNHSLLLWLLLFLDGASGAVEVSVIKGDSVTLQTGVSELQNDNKVDWTHGDGTIVAEIENKEIKTKDPAKLFKGRLEIDRKTGSLTIINITTEDKGFYKLDIRGKDLISKNFNVTVRGSAKRVSVKEGESVTLHTGVTDKQRYDQILWRFKDQDIAEINKGKNHVLVHDRNEEKNTIRFQLNENSGSLTISDSKSIDSGDYHLNMTSSTHSIWRTFSVNVKTIEKMDNQTPGLHPGYIALIVVCVLIVLPLAAAVIYFCNKEHEII</sequence>
<proteinExistence type="predicted"/>